<keyword evidence="11" id="KW-1185">Reference proteome</keyword>
<evidence type="ECO:0000313" key="11">
    <source>
        <dbReference type="Proteomes" id="UP000267821"/>
    </source>
</evidence>
<dbReference type="SMART" id="SM00906">
    <property type="entry name" value="Fungal_trans"/>
    <property type="match status" value="1"/>
</dbReference>
<dbReference type="InterPro" id="IPR036864">
    <property type="entry name" value="Zn2-C6_fun-type_DNA-bd_sf"/>
</dbReference>
<proteinExistence type="predicted"/>
<dbReference type="PROSITE" id="PS50048">
    <property type="entry name" value="ZN2_CY6_FUNGAL_2"/>
    <property type="match status" value="1"/>
</dbReference>
<dbReference type="CDD" id="cd00067">
    <property type="entry name" value="GAL4"/>
    <property type="match status" value="1"/>
</dbReference>
<dbReference type="PANTHER" id="PTHR47782">
    <property type="entry name" value="ZN(II)2CYS6 TRANSCRIPTION FACTOR (EUROFUNG)-RELATED"/>
    <property type="match status" value="1"/>
</dbReference>
<dbReference type="Gene3D" id="4.10.240.10">
    <property type="entry name" value="Zn(2)-C6 fungal-type DNA-binding domain"/>
    <property type="match status" value="1"/>
</dbReference>
<evidence type="ECO:0000256" key="2">
    <source>
        <dbReference type="ARBA" id="ARBA00022723"/>
    </source>
</evidence>
<dbReference type="Pfam" id="PF00172">
    <property type="entry name" value="Zn_clus"/>
    <property type="match status" value="1"/>
</dbReference>
<keyword evidence="5" id="KW-0238">DNA-binding</keyword>
<dbReference type="PANTHER" id="PTHR47782:SF2">
    <property type="entry name" value="TRANSCRIPTION FACTOR, PUTATIVE (AFU_ORTHOLOGUE AFUA_4G12570)-RELATED"/>
    <property type="match status" value="1"/>
</dbReference>
<dbReference type="GO" id="GO:0005634">
    <property type="term" value="C:nucleus"/>
    <property type="evidence" value="ECO:0007669"/>
    <property type="project" value="UniProtKB-SubCell"/>
</dbReference>
<feature type="domain" description="Zn(2)-C6 fungal-type" evidence="9">
    <location>
        <begin position="18"/>
        <end position="49"/>
    </location>
</feature>
<feature type="region of interest" description="Disordered" evidence="8">
    <location>
        <begin position="577"/>
        <end position="650"/>
    </location>
</feature>
<dbReference type="GO" id="GO:0008270">
    <property type="term" value="F:zinc ion binding"/>
    <property type="evidence" value="ECO:0007669"/>
    <property type="project" value="InterPro"/>
</dbReference>
<reference evidence="10 11" key="1">
    <citation type="journal article" date="2018" name="Nat. Ecol. Evol.">
        <title>Pezizomycetes genomes reveal the molecular basis of ectomycorrhizal truffle lifestyle.</title>
        <authorList>
            <person name="Murat C."/>
            <person name="Payen T."/>
            <person name="Noel B."/>
            <person name="Kuo A."/>
            <person name="Morin E."/>
            <person name="Chen J."/>
            <person name="Kohler A."/>
            <person name="Krizsan K."/>
            <person name="Balestrini R."/>
            <person name="Da Silva C."/>
            <person name="Montanini B."/>
            <person name="Hainaut M."/>
            <person name="Levati E."/>
            <person name="Barry K.W."/>
            <person name="Belfiori B."/>
            <person name="Cichocki N."/>
            <person name="Clum A."/>
            <person name="Dockter R.B."/>
            <person name="Fauchery L."/>
            <person name="Guy J."/>
            <person name="Iotti M."/>
            <person name="Le Tacon F."/>
            <person name="Lindquist E.A."/>
            <person name="Lipzen A."/>
            <person name="Malagnac F."/>
            <person name="Mello A."/>
            <person name="Molinier V."/>
            <person name="Miyauchi S."/>
            <person name="Poulain J."/>
            <person name="Riccioni C."/>
            <person name="Rubini A."/>
            <person name="Sitrit Y."/>
            <person name="Splivallo R."/>
            <person name="Traeger S."/>
            <person name="Wang M."/>
            <person name="Zifcakova L."/>
            <person name="Wipf D."/>
            <person name="Zambonelli A."/>
            <person name="Paolocci F."/>
            <person name="Nowrousian M."/>
            <person name="Ottonello S."/>
            <person name="Baldrian P."/>
            <person name="Spatafora J.W."/>
            <person name="Henrissat B."/>
            <person name="Nagy L.G."/>
            <person name="Aury J.M."/>
            <person name="Wincker P."/>
            <person name="Grigoriev I.V."/>
            <person name="Bonfante P."/>
            <person name="Martin F.M."/>
        </authorList>
    </citation>
    <scope>NUCLEOTIDE SEQUENCE [LARGE SCALE GENOMIC DNA]</scope>
    <source>
        <strain evidence="10 11">ATCC MYA-4762</strain>
    </source>
</reference>
<sequence length="739" mass="83236">MEAALTSPLLRVSRPVSACSRCRSAKVKCDGKLPACTACERSGKVHECTGGSDQFARGKERSYVASLESRIEKLEKKLASLNSRRGSVAMFDSPVATPKPGEDGTVLNLSSAAMRRAKKGAEDAEMEDLVADLGFLQISACTRDFYGVTEKVTFCRLVLKASASSKSLDNIPRAPLPTRHTATQLIQHYFDKIYTLMPCFSETSFFGSLESVYRNEKSASAFDCFMVYMVLGIGTMSLSRSRDSAAAHNAACFVKSALEYAPGVISPANISGVQATLLLAQYSMLEPQHFNSWYLIGVASRILVDIGLHNEPQKVLKLKPAELDLRRKIFYCVYAMDRSISMVLQRPFSFSDDSVDVQLPKVQDIHSSKNFTLMGNLTPLAAAVHLFKLRKHQSVWYQNLYHTGSEPSPNPKPDYHARRETLEKWLEAMPESITKANRDWLTLEWHYLYVYSSAPCPKMPQPCEEALTAIFKHCVQYAIKFRRILSDANNRIVYTFHDAMRTYYVGMNLLHALWHNEDVVLNETNIGTAMEGIKATTYVLSAMTIKWQDAEGLRDQFRQEASYMLARLQQKMDEFLLNAPPPPQTIKSQSQQQQQQQNSIQSHLHQQRHPQQQRQQQQQQQPQQQPQQKQKEKQQQQQELPGPHYVPQAQPLHTQSHLPSILTHVSNPISQAALDNRLTFDFAEWPEYNAAVAALNNPGPNGLVYNPSGHITTADFGNVAFYRYDERSLEDVHVSHGGG</sequence>
<evidence type="ECO:0000256" key="5">
    <source>
        <dbReference type="ARBA" id="ARBA00023125"/>
    </source>
</evidence>
<name>A0A3N4M1T3_9PEZI</name>
<keyword evidence="4" id="KW-0805">Transcription regulation</keyword>
<keyword evidence="6" id="KW-0804">Transcription</keyword>
<evidence type="ECO:0000256" key="4">
    <source>
        <dbReference type="ARBA" id="ARBA00023015"/>
    </source>
</evidence>
<dbReference type="PROSITE" id="PS00463">
    <property type="entry name" value="ZN2_CY6_FUNGAL_1"/>
    <property type="match status" value="1"/>
</dbReference>
<dbReference type="CDD" id="cd14723">
    <property type="entry name" value="ZIP_Ppr1"/>
    <property type="match status" value="1"/>
</dbReference>
<accession>A0A3N4M1T3</accession>
<dbReference type="SUPFAM" id="SSF57701">
    <property type="entry name" value="Zn2/Cys6 DNA-binding domain"/>
    <property type="match status" value="1"/>
</dbReference>
<evidence type="ECO:0000256" key="3">
    <source>
        <dbReference type="ARBA" id="ARBA00022833"/>
    </source>
</evidence>
<dbReference type="STRING" id="1051890.A0A3N4M1T3"/>
<feature type="compositionally biased region" description="Low complexity" evidence="8">
    <location>
        <begin position="588"/>
        <end position="628"/>
    </location>
</feature>
<dbReference type="OrthoDB" id="5319458at2759"/>
<dbReference type="GO" id="GO:0045944">
    <property type="term" value="P:positive regulation of transcription by RNA polymerase II"/>
    <property type="evidence" value="ECO:0007669"/>
    <property type="project" value="TreeGrafter"/>
</dbReference>
<evidence type="ECO:0000256" key="6">
    <source>
        <dbReference type="ARBA" id="ARBA00023163"/>
    </source>
</evidence>
<dbReference type="Pfam" id="PF04082">
    <property type="entry name" value="Fungal_trans"/>
    <property type="match status" value="1"/>
</dbReference>
<dbReference type="AlphaFoldDB" id="A0A3N4M1T3"/>
<organism evidence="10 11">
    <name type="scientific">Terfezia boudieri ATCC MYA-4762</name>
    <dbReference type="NCBI Taxonomy" id="1051890"/>
    <lineage>
        <taxon>Eukaryota</taxon>
        <taxon>Fungi</taxon>
        <taxon>Dikarya</taxon>
        <taxon>Ascomycota</taxon>
        <taxon>Pezizomycotina</taxon>
        <taxon>Pezizomycetes</taxon>
        <taxon>Pezizales</taxon>
        <taxon>Pezizaceae</taxon>
        <taxon>Terfezia</taxon>
    </lineage>
</organism>
<dbReference type="InterPro" id="IPR007219">
    <property type="entry name" value="XnlR_reg_dom"/>
</dbReference>
<dbReference type="GO" id="GO:0043565">
    <property type="term" value="F:sequence-specific DNA binding"/>
    <property type="evidence" value="ECO:0007669"/>
    <property type="project" value="TreeGrafter"/>
</dbReference>
<protein>
    <recommendedName>
        <fullName evidence="9">Zn(2)-C6 fungal-type domain-containing protein</fullName>
    </recommendedName>
</protein>
<dbReference type="GO" id="GO:0000981">
    <property type="term" value="F:DNA-binding transcription factor activity, RNA polymerase II-specific"/>
    <property type="evidence" value="ECO:0007669"/>
    <property type="project" value="InterPro"/>
</dbReference>
<evidence type="ECO:0000313" key="10">
    <source>
        <dbReference type="EMBL" id="RPB27898.1"/>
    </source>
</evidence>
<dbReference type="SMART" id="SM00066">
    <property type="entry name" value="GAL4"/>
    <property type="match status" value="1"/>
</dbReference>
<keyword evidence="7" id="KW-0539">Nucleus</keyword>
<gene>
    <name evidence="10" type="ORF">L211DRAFT_472739</name>
</gene>
<dbReference type="InterPro" id="IPR001138">
    <property type="entry name" value="Zn2Cys6_DnaBD"/>
</dbReference>
<dbReference type="InterPro" id="IPR052202">
    <property type="entry name" value="Yeast_MetPath_Reg"/>
</dbReference>
<keyword evidence="3" id="KW-0862">Zinc</keyword>
<comment type="subcellular location">
    <subcellularLocation>
        <location evidence="1">Nucleus</location>
    </subcellularLocation>
</comment>
<evidence type="ECO:0000256" key="7">
    <source>
        <dbReference type="ARBA" id="ARBA00023242"/>
    </source>
</evidence>
<evidence type="ECO:0000256" key="8">
    <source>
        <dbReference type="SAM" id="MobiDB-lite"/>
    </source>
</evidence>
<dbReference type="InParanoid" id="A0A3N4M1T3"/>
<dbReference type="CDD" id="cd12148">
    <property type="entry name" value="fungal_TF_MHR"/>
    <property type="match status" value="1"/>
</dbReference>
<keyword evidence="2" id="KW-0479">Metal-binding</keyword>
<dbReference type="EMBL" id="ML121530">
    <property type="protein sequence ID" value="RPB27898.1"/>
    <property type="molecule type" value="Genomic_DNA"/>
</dbReference>
<evidence type="ECO:0000259" key="9">
    <source>
        <dbReference type="PROSITE" id="PS50048"/>
    </source>
</evidence>
<dbReference type="Proteomes" id="UP000267821">
    <property type="component" value="Unassembled WGS sequence"/>
</dbReference>
<evidence type="ECO:0000256" key="1">
    <source>
        <dbReference type="ARBA" id="ARBA00004123"/>
    </source>
</evidence>
<dbReference type="GO" id="GO:0006351">
    <property type="term" value="P:DNA-templated transcription"/>
    <property type="evidence" value="ECO:0007669"/>
    <property type="project" value="InterPro"/>
</dbReference>